<accession>A0AAW0QYT6</accession>
<evidence type="ECO:0000313" key="3">
    <source>
        <dbReference type="EMBL" id="KAK8120138.1"/>
    </source>
</evidence>
<name>A0AAW0QYT6_9PEZI</name>
<evidence type="ECO:0000313" key="4">
    <source>
        <dbReference type="Proteomes" id="UP001392437"/>
    </source>
</evidence>
<dbReference type="EMBL" id="JAQQWP010000004">
    <property type="protein sequence ID" value="KAK8120138.1"/>
    <property type="molecule type" value="Genomic_DNA"/>
</dbReference>
<dbReference type="AlphaFoldDB" id="A0AAW0QYT6"/>
<comment type="caution">
    <text evidence="3">The sequence shown here is derived from an EMBL/GenBank/DDBJ whole genome shotgun (WGS) entry which is preliminary data.</text>
</comment>
<feature type="transmembrane region" description="Helical" evidence="2">
    <location>
        <begin position="186"/>
        <end position="212"/>
    </location>
</feature>
<feature type="compositionally biased region" description="Polar residues" evidence="1">
    <location>
        <begin position="442"/>
        <end position="452"/>
    </location>
</feature>
<keyword evidence="2" id="KW-0472">Membrane</keyword>
<evidence type="ECO:0000256" key="2">
    <source>
        <dbReference type="SAM" id="Phobius"/>
    </source>
</evidence>
<feature type="transmembrane region" description="Helical" evidence="2">
    <location>
        <begin position="233"/>
        <end position="255"/>
    </location>
</feature>
<gene>
    <name evidence="3" type="ORF">PG999_004258</name>
</gene>
<organism evidence="3 4">
    <name type="scientific">Apiospora kogelbergensis</name>
    <dbReference type="NCBI Taxonomy" id="1337665"/>
    <lineage>
        <taxon>Eukaryota</taxon>
        <taxon>Fungi</taxon>
        <taxon>Dikarya</taxon>
        <taxon>Ascomycota</taxon>
        <taxon>Pezizomycotina</taxon>
        <taxon>Sordariomycetes</taxon>
        <taxon>Xylariomycetidae</taxon>
        <taxon>Amphisphaeriales</taxon>
        <taxon>Apiosporaceae</taxon>
        <taxon>Apiospora</taxon>
    </lineage>
</organism>
<feature type="transmembrane region" description="Helical" evidence="2">
    <location>
        <begin position="261"/>
        <end position="283"/>
    </location>
</feature>
<keyword evidence="2" id="KW-1133">Transmembrane helix</keyword>
<feature type="transmembrane region" description="Helical" evidence="2">
    <location>
        <begin position="49"/>
        <end position="68"/>
    </location>
</feature>
<dbReference type="Proteomes" id="UP001392437">
    <property type="component" value="Unassembled WGS sequence"/>
</dbReference>
<sequence>MEGFVVVKLMSNNTFDGTLSALKAPEIDNVYTVIEPQSATPDYHRFYGVWTWVLFTSVVWWPLLAWIVSSVRKWFIDRQHAARVNPARAPTPPPRDNDGFELQPVGGVNVPAVSAAPAVPARPLQAWKASLTEQALVMLWLCLWRGILMAMQLQQIVFQVTLLPWMRSAELRDCMLSEWKGMYLPAYSIVFAVFASVGLVYQLVSAAVRVFVDLDTMRTHEVYVEFEFEPPAPLMFLVSTSGLICLAFAACTHYFKNCASGSLYADLTVFSLSALPLIAWYGVDRFFRFAARHYQFYWGFPDAPRPKTGSSCPVQHGGDPYGMVAGGWHKPPSSSSCSHCFVAIDEANMRRAQPKAWGGALVLFRPWLCVWEYVGWSYFWSYLTPAPPDFGSTPNARQQQQQQLRSLFTVRHPISALVLYDTLQPASSTDFRAKLVDPEADSTYQLEDSPSEGTGAPLSLLGQSGDAAR</sequence>
<feature type="region of interest" description="Disordered" evidence="1">
    <location>
        <begin position="439"/>
        <end position="469"/>
    </location>
</feature>
<keyword evidence="4" id="KW-1185">Reference proteome</keyword>
<proteinExistence type="predicted"/>
<evidence type="ECO:0000256" key="1">
    <source>
        <dbReference type="SAM" id="MobiDB-lite"/>
    </source>
</evidence>
<protein>
    <submittedName>
        <fullName evidence="3">Uncharacterized protein</fullName>
    </submittedName>
</protein>
<keyword evidence="2" id="KW-0812">Transmembrane</keyword>
<reference evidence="3 4" key="1">
    <citation type="submission" date="2023-01" db="EMBL/GenBank/DDBJ databases">
        <title>Analysis of 21 Apiospora genomes using comparative genomics revels a genus with tremendous synthesis potential of carbohydrate active enzymes and secondary metabolites.</title>
        <authorList>
            <person name="Sorensen T."/>
        </authorList>
    </citation>
    <scope>NUCLEOTIDE SEQUENCE [LARGE SCALE GENOMIC DNA]</scope>
    <source>
        <strain evidence="3 4">CBS 117206</strain>
    </source>
</reference>